<dbReference type="Proteomes" id="UP001597511">
    <property type="component" value="Unassembled WGS sequence"/>
</dbReference>
<gene>
    <name evidence="1" type="ORF">ACFS6H_20205</name>
</gene>
<comment type="caution">
    <text evidence="1">The sequence shown here is derived from an EMBL/GenBank/DDBJ whole genome shotgun (WGS) entry which is preliminary data.</text>
</comment>
<name>A0ABW6AC86_9BACT</name>
<reference evidence="2" key="1">
    <citation type="journal article" date="2019" name="Int. J. Syst. Evol. Microbiol.">
        <title>The Global Catalogue of Microorganisms (GCM) 10K type strain sequencing project: providing services to taxonomists for standard genome sequencing and annotation.</title>
        <authorList>
            <consortium name="The Broad Institute Genomics Platform"/>
            <consortium name="The Broad Institute Genome Sequencing Center for Infectious Disease"/>
            <person name="Wu L."/>
            <person name="Ma J."/>
        </authorList>
    </citation>
    <scope>NUCLEOTIDE SEQUENCE [LARGE SCALE GENOMIC DNA]</scope>
    <source>
        <strain evidence="2">KCTC 23299</strain>
    </source>
</reference>
<accession>A0ABW6AC86</accession>
<sequence>MVPVSPNGHIIVTLESLYQQKEGRFFIDTTFNPHEHSTVTGTIQSLPLRRGINGLRKGDEIAFSYLVVAGSREFRDNAMDVFYEDDLNSISLTSWTNKKKQTIYREYLHNNKFKAWLVNEGVIVDQILGTEGDIESWMGKFTFNSTTDESFKYRLPHDGIDYWRVPVEQIYAVKRGRKIETVPGYLLLEKPAAKKDKWGVEFQEQRVKVCHTSVTSELKPGELVCVDFNKTPSYKIWGKEYLVARENQILLKCA</sequence>
<evidence type="ECO:0000313" key="1">
    <source>
        <dbReference type="EMBL" id="MFD2922055.1"/>
    </source>
</evidence>
<dbReference type="EMBL" id="JBHUOZ010000003">
    <property type="protein sequence ID" value="MFD2922055.1"/>
    <property type="molecule type" value="Genomic_DNA"/>
</dbReference>
<protein>
    <submittedName>
        <fullName evidence="1">Uncharacterized protein</fullName>
    </submittedName>
</protein>
<evidence type="ECO:0000313" key="2">
    <source>
        <dbReference type="Proteomes" id="UP001597511"/>
    </source>
</evidence>
<organism evidence="1 2">
    <name type="scientific">Terrimonas rubra</name>
    <dbReference type="NCBI Taxonomy" id="1035890"/>
    <lineage>
        <taxon>Bacteria</taxon>
        <taxon>Pseudomonadati</taxon>
        <taxon>Bacteroidota</taxon>
        <taxon>Chitinophagia</taxon>
        <taxon>Chitinophagales</taxon>
        <taxon>Chitinophagaceae</taxon>
        <taxon>Terrimonas</taxon>
    </lineage>
</organism>
<proteinExistence type="predicted"/>
<keyword evidence="2" id="KW-1185">Reference proteome</keyword>
<dbReference type="RefSeq" id="WP_386103390.1">
    <property type="nucleotide sequence ID" value="NZ_JBHUOZ010000003.1"/>
</dbReference>